<proteinExistence type="predicted"/>
<dbReference type="PANTHER" id="PTHR22950">
    <property type="entry name" value="AMINO ACID TRANSPORTER"/>
    <property type="match status" value="1"/>
</dbReference>
<accession>A0A0K0D2P0</accession>
<keyword evidence="8" id="KW-0812">Transmembrane</keyword>
<dbReference type="GO" id="GO:0005765">
    <property type="term" value="C:lysosomal membrane"/>
    <property type="evidence" value="ECO:0007669"/>
    <property type="project" value="UniProtKB-SubCell"/>
</dbReference>
<dbReference type="Proteomes" id="UP000035642">
    <property type="component" value="Unassembled WGS sequence"/>
</dbReference>
<dbReference type="AlphaFoldDB" id="A0A0K0D2P0"/>
<keyword evidence="2" id="KW-0813">Transport</keyword>
<evidence type="ECO:0000313" key="9">
    <source>
        <dbReference type="Proteomes" id="UP000035642"/>
    </source>
</evidence>
<keyword evidence="8" id="KW-1133">Transmembrane helix</keyword>
<evidence type="ECO:0000313" key="10">
    <source>
        <dbReference type="WBParaSite" id="ACAC_0000433501-mRNA-1"/>
    </source>
</evidence>
<feature type="transmembrane region" description="Helical" evidence="8">
    <location>
        <begin position="73"/>
        <end position="96"/>
    </location>
</feature>
<keyword evidence="9" id="KW-1185">Reference proteome</keyword>
<sequence length="188" mass="21451">MDIGSLPLRNLSTSPTIFGSTFAEVWQLRRSVPIYLAVLVFPFLNFKSPTVFTKFTALGTVSVLYLIEFKWHFPAFTGLLTMSFFIHNSILTILGCQRHPENNTRDLSIGYALVGMSYIAISVTFYIAFPFPRSCILDNLLNNFDDSYLPSSVARVLIFFQMFSIFPLIMYLIRSQISCLLYNNPWPG</sequence>
<evidence type="ECO:0000256" key="7">
    <source>
        <dbReference type="ARBA" id="ARBA00023228"/>
    </source>
</evidence>
<evidence type="ECO:0000256" key="4">
    <source>
        <dbReference type="ARBA" id="ARBA00023053"/>
    </source>
</evidence>
<dbReference type="PANTHER" id="PTHR22950:SF244">
    <property type="entry name" value="NEUTRAL AMINO ACID TRANSPORTER 9"/>
    <property type="match status" value="1"/>
</dbReference>
<feature type="transmembrane region" description="Helical" evidence="8">
    <location>
        <begin position="149"/>
        <end position="173"/>
    </location>
</feature>
<keyword evidence="6" id="KW-0325">Glycoprotein</keyword>
<dbReference type="STRING" id="6313.A0A0K0D2P0"/>
<evidence type="ECO:0000256" key="3">
    <source>
        <dbReference type="ARBA" id="ARBA00022970"/>
    </source>
</evidence>
<feature type="transmembrane region" description="Helical" evidence="8">
    <location>
        <begin position="108"/>
        <end position="129"/>
    </location>
</feature>
<reference evidence="10" key="2">
    <citation type="submission" date="2017-02" db="UniProtKB">
        <authorList>
            <consortium name="WormBaseParasite"/>
        </authorList>
    </citation>
    <scope>IDENTIFICATION</scope>
</reference>
<keyword evidence="7" id="KW-0458">Lysosome</keyword>
<organism evidence="9 10">
    <name type="scientific">Angiostrongylus cantonensis</name>
    <name type="common">Rat lungworm</name>
    <dbReference type="NCBI Taxonomy" id="6313"/>
    <lineage>
        <taxon>Eukaryota</taxon>
        <taxon>Metazoa</taxon>
        <taxon>Ecdysozoa</taxon>
        <taxon>Nematoda</taxon>
        <taxon>Chromadorea</taxon>
        <taxon>Rhabditida</taxon>
        <taxon>Rhabditina</taxon>
        <taxon>Rhabditomorpha</taxon>
        <taxon>Strongyloidea</taxon>
        <taxon>Metastrongylidae</taxon>
        <taxon>Angiostrongylus</taxon>
    </lineage>
</organism>
<dbReference type="GO" id="GO:0015179">
    <property type="term" value="F:L-amino acid transmembrane transporter activity"/>
    <property type="evidence" value="ECO:0007669"/>
    <property type="project" value="TreeGrafter"/>
</dbReference>
<dbReference type="WBParaSite" id="ACAC_0000433501-mRNA-1">
    <property type="protein sequence ID" value="ACAC_0000433501-mRNA-1"/>
    <property type="gene ID" value="ACAC_0000433501"/>
</dbReference>
<evidence type="ECO:0000256" key="5">
    <source>
        <dbReference type="ARBA" id="ARBA00023157"/>
    </source>
</evidence>
<keyword evidence="8" id="KW-0472">Membrane</keyword>
<protein>
    <submittedName>
        <fullName evidence="10">Aa_trans domain-containing protein</fullName>
    </submittedName>
</protein>
<keyword evidence="5" id="KW-1015">Disulfide bond</keyword>
<comment type="subcellular location">
    <subcellularLocation>
        <location evidence="1">Lysosome membrane</location>
        <topology evidence="1">Multi-pass membrane protein</topology>
    </subcellularLocation>
</comment>
<evidence type="ECO:0000256" key="6">
    <source>
        <dbReference type="ARBA" id="ARBA00023180"/>
    </source>
</evidence>
<evidence type="ECO:0000256" key="8">
    <source>
        <dbReference type="SAM" id="Phobius"/>
    </source>
</evidence>
<evidence type="ECO:0000256" key="1">
    <source>
        <dbReference type="ARBA" id="ARBA00004155"/>
    </source>
</evidence>
<evidence type="ECO:0000256" key="2">
    <source>
        <dbReference type="ARBA" id="ARBA00022448"/>
    </source>
</evidence>
<keyword evidence="4" id="KW-0915">Sodium</keyword>
<feature type="transmembrane region" description="Helical" evidence="8">
    <location>
        <begin position="28"/>
        <end position="44"/>
    </location>
</feature>
<keyword evidence="3" id="KW-0029">Amino-acid transport</keyword>
<name>A0A0K0D2P0_ANGCA</name>
<reference evidence="9" key="1">
    <citation type="submission" date="2012-09" db="EMBL/GenBank/DDBJ databases">
        <authorList>
            <person name="Martin A.A."/>
        </authorList>
    </citation>
    <scope>NUCLEOTIDE SEQUENCE</scope>
</reference>